<accession>W4FRA9</accession>
<dbReference type="GeneID" id="20816377"/>
<gene>
    <name evidence="1" type="ORF">H257_14381</name>
</gene>
<sequence length="451" mass="51206">MDTVVECMMEDQVMKNRHCVESSSRVVTSSMQWKSSAPRFDDGHEQADDMIRLAPSVQVRSTSNHNFPSTKVTSRRNIKHPRLAHLGTYHILREWAAKVIQTRYSHFRQKRMLLTRHVEAIKVSQRAIAFDIMERLVGDFIQLEFIPDLLIDIFTTGIDEYTPHPVEVQAMHQFYHALVQEVVLDNVRDIATATVDRLVAAYFTAATNDAIMQATTTQQLQHPWLRLVTLFVHDWIAPFLREIVVEGVDDLVNQYLTAKQHYAFLDTWMHQIIAETAASIHHDIQLDAFFDTLLHDVMQSQLVDVVASEVALAQTAINQGIQRRERALISDTASASLLDHAMLRGLLELLALKADRLAFKDSCDQLLQMMMLKQMLSLQKRQAEQEAVVRSSAVLVACHNQCLQAGLGQLISGLVQRGWDDWENRIHMDELNETAAAAAAIALRNSTKQPS</sequence>
<dbReference type="RefSeq" id="XP_009840463.1">
    <property type="nucleotide sequence ID" value="XM_009842161.1"/>
</dbReference>
<name>W4FRA9_APHAT</name>
<dbReference type="EMBL" id="KI913170">
    <property type="protein sequence ID" value="ETV70020.1"/>
    <property type="molecule type" value="Genomic_DNA"/>
</dbReference>
<evidence type="ECO:0000313" key="1">
    <source>
        <dbReference type="EMBL" id="ETV70020.1"/>
    </source>
</evidence>
<dbReference type="AlphaFoldDB" id="W4FRA9"/>
<proteinExistence type="predicted"/>
<dbReference type="OrthoDB" id="78988at2759"/>
<organism evidence="1">
    <name type="scientific">Aphanomyces astaci</name>
    <name type="common">Crayfish plague agent</name>
    <dbReference type="NCBI Taxonomy" id="112090"/>
    <lineage>
        <taxon>Eukaryota</taxon>
        <taxon>Sar</taxon>
        <taxon>Stramenopiles</taxon>
        <taxon>Oomycota</taxon>
        <taxon>Saprolegniomycetes</taxon>
        <taxon>Saprolegniales</taxon>
        <taxon>Verrucalvaceae</taxon>
        <taxon>Aphanomyces</taxon>
    </lineage>
</organism>
<protein>
    <submittedName>
        <fullName evidence="1">Uncharacterized protein</fullName>
    </submittedName>
</protein>
<reference evidence="1" key="1">
    <citation type="submission" date="2013-12" db="EMBL/GenBank/DDBJ databases">
        <title>The Genome Sequence of Aphanomyces astaci APO3.</title>
        <authorList>
            <consortium name="The Broad Institute Genomics Platform"/>
            <person name="Russ C."/>
            <person name="Tyler B."/>
            <person name="van West P."/>
            <person name="Dieguez-Uribeondo J."/>
            <person name="Young S.K."/>
            <person name="Zeng Q."/>
            <person name="Gargeya S."/>
            <person name="Fitzgerald M."/>
            <person name="Abouelleil A."/>
            <person name="Alvarado L."/>
            <person name="Chapman S.B."/>
            <person name="Gainer-Dewar J."/>
            <person name="Goldberg J."/>
            <person name="Griggs A."/>
            <person name="Gujja S."/>
            <person name="Hansen M."/>
            <person name="Howarth C."/>
            <person name="Imamovic A."/>
            <person name="Ireland A."/>
            <person name="Larimer J."/>
            <person name="McCowan C."/>
            <person name="Murphy C."/>
            <person name="Pearson M."/>
            <person name="Poon T.W."/>
            <person name="Priest M."/>
            <person name="Roberts A."/>
            <person name="Saif S."/>
            <person name="Shea T."/>
            <person name="Sykes S."/>
            <person name="Wortman J."/>
            <person name="Nusbaum C."/>
            <person name="Birren B."/>
        </authorList>
    </citation>
    <scope>NUCLEOTIDE SEQUENCE [LARGE SCALE GENOMIC DNA]</scope>
    <source>
        <strain evidence="1">APO3</strain>
    </source>
</reference>
<dbReference type="VEuPathDB" id="FungiDB:H257_14381"/>